<protein>
    <submittedName>
        <fullName evidence="5">AraC-type DNA-binding protein</fullName>
    </submittedName>
</protein>
<accession>A0A1G9KIH7</accession>
<organism evidence="5 6">
    <name type="scientific">Kriegella aquimaris</name>
    <dbReference type="NCBI Taxonomy" id="192904"/>
    <lineage>
        <taxon>Bacteria</taxon>
        <taxon>Pseudomonadati</taxon>
        <taxon>Bacteroidota</taxon>
        <taxon>Flavobacteriia</taxon>
        <taxon>Flavobacteriales</taxon>
        <taxon>Flavobacteriaceae</taxon>
        <taxon>Kriegella</taxon>
    </lineage>
</organism>
<dbReference type="OrthoDB" id="4480133at2"/>
<dbReference type="PROSITE" id="PS01124">
    <property type="entry name" value="HTH_ARAC_FAMILY_2"/>
    <property type="match status" value="1"/>
</dbReference>
<keyword evidence="1" id="KW-0805">Transcription regulation</keyword>
<dbReference type="EMBL" id="FNGV01000001">
    <property type="protein sequence ID" value="SDL49650.1"/>
    <property type="molecule type" value="Genomic_DNA"/>
</dbReference>
<dbReference type="PANTHER" id="PTHR43280:SF27">
    <property type="entry name" value="TRANSCRIPTIONAL REGULATOR MTLR"/>
    <property type="match status" value="1"/>
</dbReference>
<dbReference type="AlphaFoldDB" id="A0A1G9KIH7"/>
<dbReference type="SUPFAM" id="SSF46689">
    <property type="entry name" value="Homeodomain-like"/>
    <property type="match status" value="2"/>
</dbReference>
<dbReference type="GO" id="GO:0043565">
    <property type="term" value="F:sequence-specific DNA binding"/>
    <property type="evidence" value="ECO:0007669"/>
    <property type="project" value="InterPro"/>
</dbReference>
<proteinExistence type="predicted"/>
<keyword evidence="2 5" id="KW-0238">DNA-binding</keyword>
<name>A0A1G9KIH7_9FLAO</name>
<evidence type="ECO:0000259" key="4">
    <source>
        <dbReference type="PROSITE" id="PS01124"/>
    </source>
</evidence>
<dbReference type="Pfam" id="PF12833">
    <property type="entry name" value="HTH_18"/>
    <property type="match status" value="1"/>
</dbReference>
<dbReference type="SMART" id="SM00342">
    <property type="entry name" value="HTH_ARAC"/>
    <property type="match status" value="1"/>
</dbReference>
<dbReference type="STRING" id="192904.SAMN04488514_1011011"/>
<dbReference type="RefSeq" id="WP_089885989.1">
    <property type="nucleotide sequence ID" value="NZ_FNGV01000001.1"/>
</dbReference>
<dbReference type="PANTHER" id="PTHR43280">
    <property type="entry name" value="ARAC-FAMILY TRANSCRIPTIONAL REGULATOR"/>
    <property type="match status" value="1"/>
</dbReference>
<reference evidence="5 6" key="1">
    <citation type="submission" date="2016-10" db="EMBL/GenBank/DDBJ databases">
        <authorList>
            <person name="de Groot N.N."/>
        </authorList>
    </citation>
    <scope>NUCLEOTIDE SEQUENCE [LARGE SCALE GENOMIC DNA]</scope>
    <source>
        <strain evidence="5 6">DSM 19886</strain>
    </source>
</reference>
<evidence type="ECO:0000256" key="2">
    <source>
        <dbReference type="ARBA" id="ARBA00023125"/>
    </source>
</evidence>
<keyword evidence="3" id="KW-0804">Transcription</keyword>
<evidence type="ECO:0000256" key="3">
    <source>
        <dbReference type="ARBA" id="ARBA00023163"/>
    </source>
</evidence>
<dbReference type="Proteomes" id="UP000199440">
    <property type="component" value="Unassembled WGS sequence"/>
</dbReference>
<feature type="domain" description="HTH araC/xylS-type" evidence="4">
    <location>
        <begin position="187"/>
        <end position="285"/>
    </location>
</feature>
<dbReference type="InterPro" id="IPR018060">
    <property type="entry name" value="HTH_AraC"/>
</dbReference>
<evidence type="ECO:0000313" key="6">
    <source>
        <dbReference type="Proteomes" id="UP000199440"/>
    </source>
</evidence>
<sequence length="292" mass="33689">MKMLEFCDSPPQKDILCFGESNDGRAYDSIRPQSEFQVTLILEGNGSLFVLDKVIPFGQGDLFFFGGNLSNPLLASKIDKANEAFGRSRTVSFFFDERQVKDALKNLPEAYRINKIIECSEYGIKVSKTDHKYLVQQIRRINMALGLKKFLLFLKFIDEVSKNENISVLSTKADLGGKIDKNEPKLRSIFDFIKRNHKETITLEQISEIAHMSPTGFCRFFKTMTQKTFSQYLTEVRIENACELMRNIDYSIADCCYSSGYNNLSNFHRHFKKNTGMSPSQYRTNIKNRFMQ</sequence>
<keyword evidence="6" id="KW-1185">Reference proteome</keyword>
<dbReference type="InterPro" id="IPR009057">
    <property type="entry name" value="Homeodomain-like_sf"/>
</dbReference>
<dbReference type="Gene3D" id="1.10.10.60">
    <property type="entry name" value="Homeodomain-like"/>
    <property type="match status" value="2"/>
</dbReference>
<evidence type="ECO:0000256" key="1">
    <source>
        <dbReference type="ARBA" id="ARBA00023015"/>
    </source>
</evidence>
<dbReference type="GO" id="GO:0003700">
    <property type="term" value="F:DNA-binding transcription factor activity"/>
    <property type="evidence" value="ECO:0007669"/>
    <property type="project" value="InterPro"/>
</dbReference>
<gene>
    <name evidence="5" type="ORF">SAMN04488514_1011011</name>
</gene>
<evidence type="ECO:0000313" key="5">
    <source>
        <dbReference type="EMBL" id="SDL49650.1"/>
    </source>
</evidence>